<dbReference type="Pfam" id="PF00578">
    <property type="entry name" value="AhpC-TSA"/>
    <property type="match status" value="1"/>
</dbReference>
<accession>A0A7W3XZ26</accession>
<dbReference type="InterPro" id="IPR000866">
    <property type="entry name" value="AhpC/TSA"/>
</dbReference>
<dbReference type="GO" id="GO:0017004">
    <property type="term" value="P:cytochrome complex assembly"/>
    <property type="evidence" value="ECO:0007669"/>
    <property type="project" value="UniProtKB-KW"/>
</dbReference>
<dbReference type="PANTHER" id="PTHR42852">
    <property type="entry name" value="THIOL:DISULFIDE INTERCHANGE PROTEIN DSBE"/>
    <property type="match status" value="1"/>
</dbReference>
<keyword evidence="3" id="KW-0812">Transmembrane</keyword>
<evidence type="ECO:0000256" key="2">
    <source>
        <dbReference type="ARBA" id="ARBA00022748"/>
    </source>
</evidence>
<proteinExistence type="predicted"/>
<gene>
    <name evidence="8" type="ORF">FOE67_24560</name>
</gene>
<keyword evidence="4" id="KW-1015">Disulfide bond</keyword>
<evidence type="ECO:0000256" key="6">
    <source>
        <dbReference type="SAM" id="SignalP"/>
    </source>
</evidence>
<dbReference type="Proteomes" id="UP000530234">
    <property type="component" value="Unassembled WGS sequence"/>
</dbReference>
<dbReference type="InterPro" id="IPR017937">
    <property type="entry name" value="Thioredoxin_CS"/>
</dbReference>
<comment type="caution">
    <text evidence="8">The sequence shown here is derived from an EMBL/GenBank/DDBJ whole genome shotgun (WGS) entry which is preliminary data.</text>
</comment>
<dbReference type="GO" id="GO:0030313">
    <property type="term" value="C:cell envelope"/>
    <property type="evidence" value="ECO:0007669"/>
    <property type="project" value="UniProtKB-SubCell"/>
</dbReference>
<protein>
    <submittedName>
        <fullName evidence="8">Redoxin domain-containing protein</fullName>
    </submittedName>
</protein>
<feature type="domain" description="Thioredoxin" evidence="7">
    <location>
        <begin position="58"/>
        <end position="202"/>
    </location>
</feature>
<keyword evidence="9" id="KW-1185">Reference proteome</keyword>
<feature type="signal peptide" evidence="6">
    <location>
        <begin position="1"/>
        <end position="33"/>
    </location>
</feature>
<dbReference type="EMBL" id="VKHS01001013">
    <property type="protein sequence ID" value="MBB0232568.1"/>
    <property type="molecule type" value="Genomic_DNA"/>
</dbReference>
<dbReference type="AlphaFoldDB" id="A0A7W3XZ26"/>
<reference evidence="9" key="1">
    <citation type="submission" date="2019-10" db="EMBL/GenBank/DDBJ databases">
        <title>Streptomyces sp. nov., a novel actinobacterium isolated from alkaline environment.</title>
        <authorList>
            <person name="Golinska P."/>
        </authorList>
    </citation>
    <scope>NUCLEOTIDE SEQUENCE [LARGE SCALE GENOMIC DNA]</scope>
    <source>
        <strain evidence="9">DSM 42108</strain>
    </source>
</reference>
<dbReference type="PROSITE" id="PS51352">
    <property type="entry name" value="THIOREDOXIN_2"/>
    <property type="match status" value="1"/>
</dbReference>
<evidence type="ECO:0000256" key="1">
    <source>
        <dbReference type="ARBA" id="ARBA00004196"/>
    </source>
</evidence>
<evidence type="ECO:0000313" key="9">
    <source>
        <dbReference type="Proteomes" id="UP000530234"/>
    </source>
</evidence>
<dbReference type="InterPro" id="IPR036249">
    <property type="entry name" value="Thioredoxin-like_sf"/>
</dbReference>
<evidence type="ECO:0000256" key="5">
    <source>
        <dbReference type="ARBA" id="ARBA00023284"/>
    </source>
</evidence>
<keyword evidence="6" id="KW-0732">Signal</keyword>
<dbReference type="InterPro" id="IPR013766">
    <property type="entry name" value="Thioredoxin_domain"/>
</dbReference>
<dbReference type="GO" id="GO:0016209">
    <property type="term" value="F:antioxidant activity"/>
    <property type="evidence" value="ECO:0007669"/>
    <property type="project" value="InterPro"/>
</dbReference>
<keyword evidence="2" id="KW-0201">Cytochrome c-type biogenesis</keyword>
<evidence type="ECO:0000256" key="4">
    <source>
        <dbReference type="ARBA" id="ARBA00023157"/>
    </source>
</evidence>
<feature type="chain" id="PRO_5038525147" evidence="6">
    <location>
        <begin position="34"/>
        <end position="204"/>
    </location>
</feature>
<dbReference type="InterPro" id="IPR050553">
    <property type="entry name" value="Thioredoxin_ResA/DsbE_sf"/>
</dbReference>
<dbReference type="PANTHER" id="PTHR42852:SF6">
    <property type="entry name" value="THIOL:DISULFIDE INTERCHANGE PROTEIN DSBE"/>
    <property type="match status" value="1"/>
</dbReference>
<dbReference type="CDD" id="cd02966">
    <property type="entry name" value="TlpA_like_family"/>
    <property type="match status" value="1"/>
</dbReference>
<evidence type="ECO:0000313" key="8">
    <source>
        <dbReference type="EMBL" id="MBB0232568.1"/>
    </source>
</evidence>
<name>A0A7W3XZ26_9ACTN</name>
<comment type="subcellular location">
    <subcellularLocation>
        <location evidence="1">Cell envelope</location>
    </subcellularLocation>
</comment>
<keyword evidence="3" id="KW-0735">Signal-anchor</keyword>
<keyword evidence="5" id="KW-0676">Redox-active center</keyword>
<evidence type="ECO:0000259" key="7">
    <source>
        <dbReference type="PROSITE" id="PS51352"/>
    </source>
</evidence>
<dbReference type="GO" id="GO:0016491">
    <property type="term" value="F:oxidoreductase activity"/>
    <property type="evidence" value="ECO:0007669"/>
    <property type="project" value="InterPro"/>
</dbReference>
<dbReference type="PROSITE" id="PS00194">
    <property type="entry name" value="THIOREDOXIN_1"/>
    <property type="match status" value="1"/>
</dbReference>
<sequence length="204" mass="21633">MIARRAVRVRPRSRALRALVCAAAGMLALSACSGESAGASGGDSNIVEGTGMITTVPVGERKQAPDLTGESTHGEQLSLADYRGQVVVLNVWGSWCAPCRAEAPNLAAVAADTEDRGVQFIGINTRDLEAANARAFDRTYGIEYPSFFDPKGTLILEFPRNTLPPQGIPSTLVIDRDGGIAVRALKALTEEELRDILEPVIAEG</sequence>
<evidence type="ECO:0000256" key="3">
    <source>
        <dbReference type="ARBA" id="ARBA00022968"/>
    </source>
</evidence>
<organism evidence="8 9">
    <name type="scientific">Streptomyces calidiresistens</name>
    <dbReference type="NCBI Taxonomy" id="1485586"/>
    <lineage>
        <taxon>Bacteria</taxon>
        <taxon>Bacillati</taxon>
        <taxon>Actinomycetota</taxon>
        <taxon>Actinomycetes</taxon>
        <taxon>Kitasatosporales</taxon>
        <taxon>Streptomycetaceae</taxon>
        <taxon>Streptomyces</taxon>
    </lineage>
</organism>
<dbReference type="SUPFAM" id="SSF52833">
    <property type="entry name" value="Thioredoxin-like"/>
    <property type="match status" value="1"/>
</dbReference>
<dbReference type="PROSITE" id="PS51257">
    <property type="entry name" value="PROKAR_LIPOPROTEIN"/>
    <property type="match status" value="1"/>
</dbReference>
<dbReference type="Gene3D" id="3.40.30.10">
    <property type="entry name" value="Glutaredoxin"/>
    <property type="match status" value="1"/>
</dbReference>